<evidence type="ECO:0000313" key="1">
    <source>
        <dbReference type="EMBL" id="PIO63513.1"/>
    </source>
</evidence>
<evidence type="ECO:0000313" key="2">
    <source>
        <dbReference type="Proteomes" id="UP000230423"/>
    </source>
</evidence>
<dbReference type="EMBL" id="KZ350815">
    <property type="protein sequence ID" value="PIO63513.1"/>
    <property type="molecule type" value="Genomic_DNA"/>
</dbReference>
<organism evidence="1 2">
    <name type="scientific">Teladorsagia circumcincta</name>
    <name type="common">Brown stomach worm</name>
    <name type="synonym">Ostertagia circumcincta</name>
    <dbReference type="NCBI Taxonomy" id="45464"/>
    <lineage>
        <taxon>Eukaryota</taxon>
        <taxon>Metazoa</taxon>
        <taxon>Ecdysozoa</taxon>
        <taxon>Nematoda</taxon>
        <taxon>Chromadorea</taxon>
        <taxon>Rhabditida</taxon>
        <taxon>Rhabditina</taxon>
        <taxon>Rhabditomorpha</taxon>
        <taxon>Strongyloidea</taxon>
        <taxon>Trichostrongylidae</taxon>
        <taxon>Teladorsagia</taxon>
    </lineage>
</organism>
<accession>A0A2G9TZV3</accession>
<dbReference type="AlphaFoldDB" id="A0A2G9TZV3"/>
<keyword evidence="2" id="KW-1185">Reference proteome</keyword>
<name>A0A2G9TZV3_TELCI</name>
<dbReference type="OrthoDB" id="5846508at2759"/>
<dbReference type="Proteomes" id="UP000230423">
    <property type="component" value="Unassembled WGS sequence"/>
</dbReference>
<gene>
    <name evidence="1" type="ORF">TELCIR_14886</name>
</gene>
<protein>
    <submittedName>
        <fullName evidence="1">Uncharacterized protein</fullName>
    </submittedName>
</protein>
<proteinExistence type="predicted"/>
<sequence>MENDLARAIVEAAEHQLQPGNIVIHEQNPDGTFKLELHLTCRMTTPTGRLNISGHAPVGLRPKKVMVNGKDIWVES</sequence>
<reference evidence="1 2" key="1">
    <citation type="submission" date="2015-09" db="EMBL/GenBank/DDBJ databases">
        <title>Draft genome of the parasitic nematode Teladorsagia circumcincta isolate WARC Sus (inbred).</title>
        <authorList>
            <person name="Mitreva M."/>
        </authorList>
    </citation>
    <scope>NUCLEOTIDE SEQUENCE [LARGE SCALE GENOMIC DNA]</scope>
    <source>
        <strain evidence="1 2">S</strain>
    </source>
</reference>